<dbReference type="AlphaFoldDB" id="A0A069SMU3"/>
<feature type="transmembrane region" description="Helical" evidence="1">
    <location>
        <begin position="311"/>
        <end position="335"/>
    </location>
</feature>
<feature type="transmembrane region" description="Helical" evidence="1">
    <location>
        <begin position="287"/>
        <end position="305"/>
    </location>
</feature>
<feature type="transmembrane region" description="Helical" evidence="1">
    <location>
        <begin position="28"/>
        <end position="52"/>
    </location>
</feature>
<evidence type="ECO:0000313" key="3">
    <source>
        <dbReference type="Proteomes" id="UP000027661"/>
    </source>
</evidence>
<feature type="transmembrane region" description="Helical" evidence="1">
    <location>
        <begin position="210"/>
        <end position="228"/>
    </location>
</feature>
<dbReference type="GeneID" id="5304589"/>
<dbReference type="PATRIC" id="fig|1339352.3.peg.602"/>
<organism evidence="2 3">
    <name type="scientific">Phocaeicola vulgatus str. 3975 RP4</name>
    <dbReference type="NCBI Taxonomy" id="1339352"/>
    <lineage>
        <taxon>Bacteria</taxon>
        <taxon>Pseudomonadati</taxon>
        <taxon>Bacteroidota</taxon>
        <taxon>Bacteroidia</taxon>
        <taxon>Bacteroidales</taxon>
        <taxon>Bacteroidaceae</taxon>
        <taxon>Phocaeicola</taxon>
    </lineage>
</organism>
<keyword evidence="1" id="KW-1133">Transmembrane helix</keyword>
<dbReference type="RefSeq" id="WP_012055789.1">
    <property type="nucleotide sequence ID" value="NZ_JNHM01000010.1"/>
</dbReference>
<feature type="transmembrane region" description="Helical" evidence="1">
    <location>
        <begin position="453"/>
        <end position="473"/>
    </location>
</feature>
<comment type="caution">
    <text evidence="2">The sequence shown here is derived from an EMBL/GenBank/DDBJ whole genome shotgun (WGS) entry which is preliminary data.</text>
</comment>
<feature type="transmembrane region" description="Helical" evidence="1">
    <location>
        <begin position="64"/>
        <end position="83"/>
    </location>
</feature>
<feature type="transmembrane region" description="Helical" evidence="1">
    <location>
        <begin position="425"/>
        <end position="441"/>
    </location>
</feature>
<accession>A0A069SMU3</accession>
<reference evidence="2 3" key="1">
    <citation type="submission" date="2014-04" db="EMBL/GenBank/DDBJ databases">
        <authorList>
            <person name="Sears C."/>
            <person name="Carroll K."/>
            <person name="Sack B.R."/>
            <person name="Qadri F."/>
            <person name="Myers L.L."/>
            <person name="Chung G.-T."/>
            <person name="Escheverria P."/>
            <person name="Fraser C.M."/>
            <person name="Sadzewicz L."/>
            <person name="Shefchek K.A."/>
            <person name="Tallon L."/>
            <person name="Das S.P."/>
            <person name="Daugherty S."/>
            <person name="Mongodin E.F."/>
        </authorList>
    </citation>
    <scope>NUCLEOTIDE SEQUENCE [LARGE SCALE GENOMIC DNA]</scope>
    <source>
        <strain evidence="2 3">3975 RP4</strain>
    </source>
</reference>
<proteinExistence type="predicted"/>
<dbReference type="Proteomes" id="UP000027661">
    <property type="component" value="Unassembled WGS sequence"/>
</dbReference>
<keyword evidence="1" id="KW-0472">Membrane</keyword>
<keyword evidence="1" id="KW-0812">Transmembrane</keyword>
<gene>
    <name evidence="2" type="ORF">M099_0626</name>
</gene>
<dbReference type="InterPro" id="IPR043742">
    <property type="entry name" value="DUF5687"/>
</dbReference>
<feature type="transmembrane region" description="Helical" evidence="1">
    <location>
        <begin position="136"/>
        <end position="159"/>
    </location>
</feature>
<feature type="transmembrane region" description="Helical" evidence="1">
    <location>
        <begin position="104"/>
        <end position="130"/>
    </location>
</feature>
<feature type="transmembrane region" description="Helical" evidence="1">
    <location>
        <begin position="171"/>
        <end position="190"/>
    </location>
</feature>
<sequence>MLLSIIRQNQKLAAKRNPAFDRNRFAKFLIYFMVAFWAAYLIFIGVMLSFAFEDIFPSMEPYHIMNQGLIYLLILDFLLRFMLQPAMSQEIKPYLLMPVKKNKLVDTLLLQSGISSYNFFWFFLIIPFALLTIIRFYGLTGILCYLCGIWLLMVMNSYWYLICKTLLNEKLLYILLPIGVYGLLAGTEFIPEGNPVSTFMMNLGEGFIEGNILAFLGVIAAILLLLLVNRKLQLHFIYNEIAKVEDTKMKHVSEYKFLDRYGDVGEYLRLELKLCFRNKTVKTQFRMGFIIMLAFSALIAFTDVYDGTGMINFICIYNFAILSIMTLGQVMSFEGNYLDGLMSRKESIYNLLRAKYYLNCIIVFIPFLIMMIPVAKGKIPFLMALSYMLFTTGFVFAMMLQLAVYNKKTLPLNANVMRSNRGSSLFQTIIISCAFFLPLIINKALTAFFEQDTACIIMMIIGLLLIATHNIWIKNIYNRFMKRRYENMEGFRDSR</sequence>
<feature type="transmembrane region" description="Helical" evidence="1">
    <location>
        <begin position="356"/>
        <end position="375"/>
    </location>
</feature>
<name>A0A069SMU3_PHOVU</name>
<protein>
    <submittedName>
        <fullName evidence="2">Putative membrane protein</fullName>
    </submittedName>
</protein>
<evidence type="ECO:0000313" key="2">
    <source>
        <dbReference type="EMBL" id="KDS56128.1"/>
    </source>
</evidence>
<dbReference type="EMBL" id="JNHM01000010">
    <property type="protein sequence ID" value="KDS56128.1"/>
    <property type="molecule type" value="Genomic_DNA"/>
</dbReference>
<evidence type="ECO:0000256" key="1">
    <source>
        <dbReference type="SAM" id="Phobius"/>
    </source>
</evidence>
<dbReference type="Pfam" id="PF18940">
    <property type="entry name" value="DUF5687"/>
    <property type="match status" value="1"/>
</dbReference>
<feature type="transmembrane region" description="Helical" evidence="1">
    <location>
        <begin position="381"/>
        <end position="404"/>
    </location>
</feature>